<evidence type="ECO:0000256" key="8">
    <source>
        <dbReference type="ARBA" id="ARBA00022977"/>
    </source>
</evidence>
<dbReference type="UniPathway" id="UPA00060"/>
<evidence type="ECO:0000256" key="5">
    <source>
        <dbReference type="ARBA" id="ARBA00022741"/>
    </source>
</evidence>
<feature type="binding site" evidence="18">
    <location>
        <position position="286"/>
    </location>
    <ligand>
        <name>ATP</name>
        <dbReference type="ChEBI" id="CHEBI:30616"/>
    </ligand>
</feature>
<dbReference type="SUPFAM" id="SSF52402">
    <property type="entry name" value="Adenine nucleotide alpha hydrolases-like"/>
    <property type="match status" value="1"/>
</dbReference>
<evidence type="ECO:0000256" key="7">
    <source>
        <dbReference type="ARBA" id="ARBA00022884"/>
    </source>
</evidence>
<evidence type="ECO:0000259" key="19">
    <source>
        <dbReference type="PROSITE" id="PS51165"/>
    </source>
</evidence>
<dbReference type="KEGG" id="ock:EXM22_03045"/>
<dbReference type="GO" id="GO:0009228">
    <property type="term" value="P:thiamine biosynthetic process"/>
    <property type="evidence" value="ECO:0007669"/>
    <property type="project" value="UniProtKB-KW"/>
</dbReference>
<dbReference type="GO" id="GO:0005829">
    <property type="term" value="C:cytosol"/>
    <property type="evidence" value="ECO:0007669"/>
    <property type="project" value="TreeGrafter"/>
</dbReference>
<dbReference type="EMBL" id="CP036150">
    <property type="protein sequence ID" value="QEN07011.1"/>
    <property type="molecule type" value="Genomic_DNA"/>
</dbReference>
<evidence type="ECO:0000313" key="20">
    <source>
        <dbReference type="EMBL" id="QEN07011.1"/>
    </source>
</evidence>
<dbReference type="InterPro" id="IPR004114">
    <property type="entry name" value="THUMP_dom"/>
</dbReference>
<dbReference type="HAMAP" id="MF_00021">
    <property type="entry name" value="ThiI"/>
    <property type="match status" value="1"/>
</dbReference>
<gene>
    <name evidence="18 20" type="primary">thiI</name>
    <name evidence="20" type="ORF">EXM22_03045</name>
</gene>
<dbReference type="CDD" id="cd01712">
    <property type="entry name" value="PPase_ThiI"/>
    <property type="match status" value="1"/>
</dbReference>
<dbReference type="OrthoDB" id="9773948at2"/>
<dbReference type="InterPro" id="IPR050102">
    <property type="entry name" value="tRNA_sulfurtransferase_ThiI"/>
</dbReference>
<dbReference type="GO" id="GO:0140741">
    <property type="term" value="F:tRNA-uracil-4 sulfurtransferase activity"/>
    <property type="evidence" value="ECO:0007669"/>
    <property type="project" value="UniProtKB-EC"/>
</dbReference>
<dbReference type="SUPFAM" id="SSF143437">
    <property type="entry name" value="THUMP domain-like"/>
    <property type="match status" value="1"/>
</dbReference>
<dbReference type="Proteomes" id="UP000324209">
    <property type="component" value="Chromosome"/>
</dbReference>
<dbReference type="RefSeq" id="WP_149485093.1">
    <property type="nucleotide sequence ID" value="NZ_CP036150.1"/>
</dbReference>
<evidence type="ECO:0000313" key="21">
    <source>
        <dbReference type="Proteomes" id="UP000324209"/>
    </source>
</evidence>
<evidence type="ECO:0000256" key="16">
    <source>
        <dbReference type="ARBA" id="ARBA00077849"/>
    </source>
</evidence>
<feature type="binding site" evidence="18">
    <location>
        <position position="264"/>
    </location>
    <ligand>
        <name>ATP</name>
        <dbReference type="ChEBI" id="CHEBI:30616"/>
    </ligand>
</feature>
<feature type="binding site" evidence="18">
    <location>
        <position position="295"/>
    </location>
    <ligand>
        <name>ATP</name>
        <dbReference type="ChEBI" id="CHEBI:30616"/>
    </ligand>
</feature>
<comment type="catalytic activity">
    <reaction evidence="9 18">
        <text>[ThiI sulfur-carrier protein]-S-sulfanyl-L-cysteine + a uridine in tRNA + 2 reduced [2Fe-2S]-[ferredoxin] + ATP + H(+) = [ThiI sulfur-carrier protein]-L-cysteine + a 4-thiouridine in tRNA + 2 oxidized [2Fe-2S]-[ferredoxin] + AMP + diphosphate</text>
        <dbReference type="Rhea" id="RHEA:24176"/>
        <dbReference type="Rhea" id="RHEA-COMP:10000"/>
        <dbReference type="Rhea" id="RHEA-COMP:10001"/>
        <dbReference type="Rhea" id="RHEA-COMP:13337"/>
        <dbReference type="Rhea" id="RHEA-COMP:13338"/>
        <dbReference type="Rhea" id="RHEA-COMP:13339"/>
        <dbReference type="Rhea" id="RHEA-COMP:13340"/>
        <dbReference type="ChEBI" id="CHEBI:15378"/>
        <dbReference type="ChEBI" id="CHEBI:29950"/>
        <dbReference type="ChEBI" id="CHEBI:30616"/>
        <dbReference type="ChEBI" id="CHEBI:33019"/>
        <dbReference type="ChEBI" id="CHEBI:33737"/>
        <dbReference type="ChEBI" id="CHEBI:33738"/>
        <dbReference type="ChEBI" id="CHEBI:61963"/>
        <dbReference type="ChEBI" id="CHEBI:65315"/>
        <dbReference type="ChEBI" id="CHEBI:136798"/>
        <dbReference type="ChEBI" id="CHEBI:456215"/>
        <dbReference type="EC" id="2.8.1.4"/>
    </reaction>
</comment>
<evidence type="ECO:0000256" key="18">
    <source>
        <dbReference type="HAMAP-Rule" id="MF_00021"/>
    </source>
</evidence>
<evidence type="ECO:0000256" key="17">
    <source>
        <dbReference type="ARBA" id="ARBA00080570"/>
    </source>
</evidence>
<keyword evidence="3 18" id="KW-0820">tRNA-binding</keyword>
<dbReference type="InterPro" id="IPR049962">
    <property type="entry name" value="THUMP_ThiI"/>
</dbReference>
<dbReference type="InterPro" id="IPR014729">
    <property type="entry name" value="Rossmann-like_a/b/a_fold"/>
</dbReference>
<evidence type="ECO:0000256" key="10">
    <source>
        <dbReference type="ARBA" id="ARBA00052330"/>
    </source>
</evidence>
<dbReference type="GO" id="GO:0009229">
    <property type="term" value="P:thiamine diphosphate biosynthetic process"/>
    <property type="evidence" value="ECO:0007669"/>
    <property type="project" value="UniProtKB-UniRule"/>
</dbReference>
<dbReference type="GO" id="GO:0000049">
    <property type="term" value="F:tRNA binding"/>
    <property type="evidence" value="ECO:0007669"/>
    <property type="project" value="UniProtKB-UniRule"/>
</dbReference>
<dbReference type="AlphaFoldDB" id="A0A5C1QHG6"/>
<dbReference type="Gene3D" id="3.30.2130.30">
    <property type="match status" value="1"/>
</dbReference>
<accession>A0A5C1QHG6</accession>
<dbReference type="InterPro" id="IPR049961">
    <property type="entry name" value="ThiI_N"/>
</dbReference>
<dbReference type="InterPro" id="IPR020536">
    <property type="entry name" value="ThiI_AANH"/>
</dbReference>
<evidence type="ECO:0000256" key="3">
    <source>
        <dbReference type="ARBA" id="ARBA00022555"/>
    </source>
</evidence>
<evidence type="ECO:0000256" key="6">
    <source>
        <dbReference type="ARBA" id="ARBA00022840"/>
    </source>
</evidence>
<dbReference type="GO" id="GO:0002937">
    <property type="term" value="P:tRNA 4-thiouridine biosynthesis"/>
    <property type="evidence" value="ECO:0007669"/>
    <property type="project" value="TreeGrafter"/>
</dbReference>
<dbReference type="GO" id="GO:0052837">
    <property type="term" value="P:thiazole biosynthetic process"/>
    <property type="evidence" value="ECO:0007669"/>
    <property type="project" value="TreeGrafter"/>
</dbReference>
<comment type="subcellular location">
    <subcellularLocation>
        <location evidence="1 18">Cytoplasm</location>
    </subcellularLocation>
</comment>
<dbReference type="Pfam" id="PF22025">
    <property type="entry name" value="ThiI_fer"/>
    <property type="match status" value="1"/>
</dbReference>
<keyword evidence="4 18" id="KW-0808">Transferase</keyword>
<protein>
    <recommendedName>
        <fullName evidence="14 18">Probable tRNA sulfurtransferase</fullName>
        <ecNumber evidence="13 18">2.8.1.4</ecNumber>
    </recommendedName>
    <alternativeName>
        <fullName evidence="15 18">Sulfur carrier protein ThiS sulfurtransferase</fullName>
    </alternativeName>
    <alternativeName>
        <fullName evidence="16 18">Thiamine biosynthesis protein ThiI</fullName>
    </alternativeName>
    <alternativeName>
        <fullName evidence="17 18">tRNA 4-thiouridine synthase</fullName>
    </alternativeName>
</protein>
<reference evidence="20 21" key="1">
    <citation type="submission" date="2019-02" db="EMBL/GenBank/DDBJ databases">
        <title>Complete Genome Sequence and Methylome Analysis of free living Spirochaetas.</title>
        <authorList>
            <person name="Fomenkov A."/>
            <person name="Dubinina G."/>
            <person name="Leshcheva N."/>
            <person name="Mikheeva N."/>
            <person name="Grabovich M."/>
            <person name="Vincze T."/>
            <person name="Roberts R.J."/>
        </authorList>
    </citation>
    <scope>NUCLEOTIDE SEQUENCE [LARGE SCALE GENOMIC DNA]</scope>
    <source>
        <strain evidence="20 21">K2</strain>
    </source>
</reference>
<comment type="function">
    <text evidence="11 18">Catalyzes the ATP-dependent transfer of a sulfur to tRNA to produce 4-thiouridine in position 8 of tRNAs, which functions as a near-UV photosensor. Also catalyzes the transfer of sulfur to the sulfur carrier protein ThiS, forming ThiS-thiocarboxylate. This is a step in the synthesis of thiazole, in the thiamine biosynthesis pathway. The sulfur is donated as persulfide by IscS.</text>
</comment>
<evidence type="ECO:0000256" key="14">
    <source>
        <dbReference type="ARBA" id="ARBA00071867"/>
    </source>
</evidence>
<feature type="binding site" evidence="18">
    <location>
        <begin position="182"/>
        <end position="183"/>
    </location>
    <ligand>
        <name>ATP</name>
        <dbReference type="ChEBI" id="CHEBI:30616"/>
    </ligand>
</feature>
<evidence type="ECO:0000256" key="13">
    <source>
        <dbReference type="ARBA" id="ARBA00066827"/>
    </source>
</evidence>
<keyword evidence="6 18" id="KW-0067">ATP-binding</keyword>
<dbReference type="PROSITE" id="PS51165">
    <property type="entry name" value="THUMP"/>
    <property type="match status" value="1"/>
</dbReference>
<sequence length="394" mass="44057">MSDLYLIKIGEITLKKGNRGLFERQLKNNIKKILRPYPTRVTNRSGRFYLECEGLDEEYVSSCLSKVFGIVGYTRSYSCAKELDALEEKALLVAQQNIDAGVGMKFKVETRRVDKSLPLDNYGYSAEIGGRVFEKIPGLIVDVKNPDWIIHIELREKGYVYGFTHKGPGGLPVHSGGKGMLLLSGGIDSPVAGYLMAKRGMSLDAVYFHTPPYTSPESLEKVKDLARIIAPWTGGITLYTVPFTDVQVQINRSVRPETTTLHSRAAMMKIAQSMAHKRKDLALITGEALSQVASQTVESLAYTNSSVDLPVFRPLIGMDKEETILISRRIEAFDTSTQPYDDCCSLFSPDHPDVRPDLKKTQSEWETIEGMDALLAEAETQAEKFYFPPQRLKE</sequence>
<dbReference type="SMART" id="SM00981">
    <property type="entry name" value="THUMP"/>
    <property type="match status" value="1"/>
</dbReference>
<dbReference type="InterPro" id="IPR054173">
    <property type="entry name" value="ThiI_fer"/>
</dbReference>
<keyword evidence="2 18" id="KW-0963">Cytoplasm</keyword>
<proteinExistence type="inferred from homology"/>
<keyword evidence="7 18" id="KW-0694">RNA-binding</keyword>
<dbReference type="CDD" id="cd11716">
    <property type="entry name" value="THUMP_ThiI"/>
    <property type="match status" value="1"/>
</dbReference>
<comment type="catalytic activity">
    <reaction evidence="10 18">
        <text>[ThiS sulfur-carrier protein]-C-terminal Gly-Gly-AMP + S-sulfanyl-L-cysteinyl-[cysteine desulfurase] + AH2 = [ThiS sulfur-carrier protein]-C-terminal-Gly-aminoethanethioate + L-cysteinyl-[cysteine desulfurase] + A + AMP + 2 H(+)</text>
        <dbReference type="Rhea" id="RHEA:43340"/>
        <dbReference type="Rhea" id="RHEA-COMP:12157"/>
        <dbReference type="Rhea" id="RHEA-COMP:12158"/>
        <dbReference type="Rhea" id="RHEA-COMP:12910"/>
        <dbReference type="Rhea" id="RHEA-COMP:19908"/>
        <dbReference type="ChEBI" id="CHEBI:13193"/>
        <dbReference type="ChEBI" id="CHEBI:15378"/>
        <dbReference type="ChEBI" id="CHEBI:17499"/>
        <dbReference type="ChEBI" id="CHEBI:29950"/>
        <dbReference type="ChEBI" id="CHEBI:61963"/>
        <dbReference type="ChEBI" id="CHEBI:90618"/>
        <dbReference type="ChEBI" id="CHEBI:232372"/>
        <dbReference type="ChEBI" id="CHEBI:456215"/>
    </reaction>
</comment>
<evidence type="ECO:0000256" key="2">
    <source>
        <dbReference type="ARBA" id="ARBA00022490"/>
    </source>
</evidence>
<evidence type="ECO:0000256" key="12">
    <source>
        <dbReference type="ARBA" id="ARBA00061472"/>
    </source>
</evidence>
<evidence type="ECO:0000256" key="11">
    <source>
        <dbReference type="ARBA" id="ARBA00058382"/>
    </source>
</evidence>
<name>A0A5C1QHG6_9SPIO</name>
<dbReference type="Pfam" id="PF02926">
    <property type="entry name" value="THUMP"/>
    <property type="match status" value="1"/>
</dbReference>
<comment type="pathway">
    <text evidence="18">Cofactor biosynthesis; thiamine diphosphate biosynthesis.</text>
</comment>
<evidence type="ECO:0000256" key="15">
    <source>
        <dbReference type="ARBA" id="ARBA00075337"/>
    </source>
</evidence>
<dbReference type="Gene3D" id="3.40.50.620">
    <property type="entry name" value="HUPs"/>
    <property type="match status" value="1"/>
</dbReference>
<keyword evidence="5 18" id="KW-0547">Nucleotide-binding</keyword>
<organism evidence="20 21">
    <name type="scientific">Oceanispirochaeta crateris</name>
    <dbReference type="NCBI Taxonomy" id="2518645"/>
    <lineage>
        <taxon>Bacteria</taxon>
        <taxon>Pseudomonadati</taxon>
        <taxon>Spirochaetota</taxon>
        <taxon>Spirochaetia</taxon>
        <taxon>Spirochaetales</taxon>
        <taxon>Spirochaetaceae</taxon>
        <taxon>Oceanispirochaeta</taxon>
    </lineage>
</organism>
<dbReference type="FunFam" id="3.40.50.620:FF:000053">
    <property type="entry name" value="Probable tRNA sulfurtransferase"/>
    <property type="match status" value="1"/>
</dbReference>
<keyword evidence="21" id="KW-1185">Reference proteome</keyword>
<comment type="similarity">
    <text evidence="12 18">Belongs to the ThiI family.</text>
</comment>
<evidence type="ECO:0000256" key="1">
    <source>
        <dbReference type="ARBA" id="ARBA00004496"/>
    </source>
</evidence>
<feature type="domain" description="THUMP" evidence="19">
    <location>
        <begin position="58"/>
        <end position="166"/>
    </location>
</feature>
<dbReference type="GO" id="GO:0005524">
    <property type="term" value="F:ATP binding"/>
    <property type="evidence" value="ECO:0007669"/>
    <property type="project" value="UniProtKB-UniRule"/>
</dbReference>
<evidence type="ECO:0000256" key="4">
    <source>
        <dbReference type="ARBA" id="ARBA00022679"/>
    </source>
</evidence>
<dbReference type="PANTHER" id="PTHR43209">
    <property type="entry name" value="TRNA SULFURTRANSFERASE"/>
    <property type="match status" value="1"/>
</dbReference>
<keyword evidence="8 18" id="KW-0784">Thiamine biosynthesis</keyword>
<dbReference type="NCBIfam" id="TIGR00342">
    <property type="entry name" value="tRNA uracil 4-sulfurtransferase ThiI"/>
    <property type="match status" value="1"/>
</dbReference>
<dbReference type="GO" id="GO:0004810">
    <property type="term" value="F:CCA tRNA nucleotidyltransferase activity"/>
    <property type="evidence" value="ECO:0007669"/>
    <property type="project" value="InterPro"/>
</dbReference>
<dbReference type="Pfam" id="PF02568">
    <property type="entry name" value="ThiI"/>
    <property type="match status" value="1"/>
</dbReference>
<dbReference type="EC" id="2.8.1.4" evidence="13 18"/>
<dbReference type="InterPro" id="IPR003720">
    <property type="entry name" value="tRNA_STrfase"/>
</dbReference>
<evidence type="ECO:0000256" key="9">
    <source>
        <dbReference type="ARBA" id="ARBA00050570"/>
    </source>
</evidence>
<dbReference type="PANTHER" id="PTHR43209:SF1">
    <property type="entry name" value="TRNA SULFURTRANSFERASE"/>
    <property type="match status" value="1"/>
</dbReference>
<feature type="binding site" evidence="18">
    <location>
        <begin position="207"/>
        <end position="208"/>
    </location>
    <ligand>
        <name>ATP</name>
        <dbReference type="ChEBI" id="CHEBI:30616"/>
    </ligand>
</feature>